<evidence type="ECO:0000256" key="4">
    <source>
        <dbReference type="PROSITE-ProRule" id="PRU00335"/>
    </source>
</evidence>
<dbReference type="InterPro" id="IPR023772">
    <property type="entry name" value="DNA-bd_HTH_TetR-type_CS"/>
</dbReference>
<dbReference type="GO" id="GO:0003700">
    <property type="term" value="F:DNA-binding transcription factor activity"/>
    <property type="evidence" value="ECO:0007669"/>
    <property type="project" value="TreeGrafter"/>
</dbReference>
<dbReference type="PROSITE" id="PS50977">
    <property type="entry name" value="HTH_TETR_2"/>
    <property type="match status" value="1"/>
</dbReference>
<dbReference type="OrthoDB" id="8688418at2"/>
<accession>A0A2U2RPX8</accession>
<dbReference type="EMBL" id="QFKX01000001">
    <property type="protein sequence ID" value="PWH07938.1"/>
    <property type="molecule type" value="Genomic_DNA"/>
</dbReference>
<feature type="DNA-binding region" description="H-T-H motif" evidence="4">
    <location>
        <begin position="18"/>
        <end position="37"/>
    </location>
</feature>
<evidence type="ECO:0000256" key="1">
    <source>
        <dbReference type="ARBA" id="ARBA00023015"/>
    </source>
</evidence>
<dbReference type="PRINTS" id="PR00455">
    <property type="entry name" value="HTHTETR"/>
</dbReference>
<evidence type="ECO:0000256" key="3">
    <source>
        <dbReference type="ARBA" id="ARBA00023163"/>
    </source>
</evidence>
<evidence type="ECO:0000259" key="5">
    <source>
        <dbReference type="PROSITE" id="PS50977"/>
    </source>
</evidence>
<dbReference type="InterPro" id="IPR050109">
    <property type="entry name" value="HTH-type_TetR-like_transc_reg"/>
</dbReference>
<dbReference type="Proteomes" id="UP000245590">
    <property type="component" value="Unassembled WGS sequence"/>
</dbReference>
<dbReference type="InterPro" id="IPR009057">
    <property type="entry name" value="Homeodomain-like_sf"/>
</dbReference>
<reference evidence="6 7" key="1">
    <citation type="submission" date="2018-05" db="EMBL/GenBank/DDBJ databases">
        <title>Brachybacterium sp. M1HQ-2T, whole genome shotgun sequence.</title>
        <authorList>
            <person name="Tuo L."/>
        </authorList>
    </citation>
    <scope>NUCLEOTIDE SEQUENCE [LARGE SCALE GENOMIC DNA]</scope>
    <source>
        <strain evidence="6 7">M1HQ-2</strain>
    </source>
</reference>
<dbReference type="Gene3D" id="1.10.357.10">
    <property type="entry name" value="Tetracycline Repressor, domain 2"/>
    <property type="match status" value="1"/>
</dbReference>
<sequence>MHRAALELVAEHGLDGVTVEMIAERAGVSPRTFFNHWATKETAILGLVIDSPEEFHRRLLTESPESTPEQALRQVLREIIQVAQTDLDVRELKKEVLRREPQLHAVNAGRTHHIQAALVTAFEYRVRQGAVAPDRIPSADDEAAGAFPEGLGDGGPEHARAVIAVQMGFALTRSAFSLSMAGGTEVVDEFDRILRMVDAGDVRI</sequence>
<dbReference type="PANTHER" id="PTHR30055:SF238">
    <property type="entry name" value="MYCOFACTOCIN BIOSYNTHESIS TRANSCRIPTIONAL REGULATOR MFTR-RELATED"/>
    <property type="match status" value="1"/>
</dbReference>
<dbReference type="PROSITE" id="PS01081">
    <property type="entry name" value="HTH_TETR_1"/>
    <property type="match status" value="1"/>
</dbReference>
<keyword evidence="3" id="KW-0804">Transcription</keyword>
<evidence type="ECO:0000313" key="6">
    <source>
        <dbReference type="EMBL" id="PWH07938.1"/>
    </source>
</evidence>
<keyword evidence="2 4" id="KW-0238">DNA-binding</keyword>
<feature type="domain" description="HTH tetR-type" evidence="5">
    <location>
        <begin position="1"/>
        <end position="55"/>
    </location>
</feature>
<dbReference type="PANTHER" id="PTHR30055">
    <property type="entry name" value="HTH-TYPE TRANSCRIPTIONAL REGULATOR RUTR"/>
    <property type="match status" value="1"/>
</dbReference>
<dbReference type="InterPro" id="IPR001647">
    <property type="entry name" value="HTH_TetR"/>
</dbReference>
<comment type="caution">
    <text evidence="6">The sequence shown here is derived from an EMBL/GenBank/DDBJ whole genome shotgun (WGS) entry which is preliminary data.</text>
</comment>
<gene>
    <name evidence="6" type="ORF">DEO23_03550</name>
</gene>
<keyword evidence="7" id="KW-1185">Reference proteome</keyword>
<proteinExistence type="predicted"/>
<dbReference type="Pfam" id="PF00440">
    <property type="entry name" value="TetR_N"/>
    <property type="match status" value="1"/>
</dbReference>
<keyword evidence="1" id="KW-0805">Transcription regulation</keyword>
<organism evidence="6 7">
    <name type="scientific">Brachybacterium endophyticum</name>
    <dbReference type="NCBI Taxonomy" id="2182385"/>
    <lineage>
        <taxon>Bacteria</taxon>
        <taxon>Bacillati</taxon>
        <taxon>Actinomycetota</taxon>
        <taxon>Actinomycetes</taxon>
        <taxon>Micrococcales</taxon>
        <taxon>Dermabacteraceae</taxon>
        <taxon>Brachybacterium</taxon>
    </lineage>
</organism>
<dbReference type="SUPFAM" id="SSF46689">
    <property type="entry name" value="Homeodomain-like"/>
    <property type="match status" value="1"/>
</dbReference>
<evidence type="ECO:0000256" key="2">
    <source>
        <dbReference type="ARBA" id="ARBA00023125"/>
    </source>
</evidence>
<protein>
    <submittedName>
        <fullName evidence="6">TetR family transcriptional regulator</fullName>
    </submittedName>
</protein>
<dbReference type="AlphaFoldDB" id="A0A2U2RPX8"/>
<name>A0A2U2RPX8_9MICO</name>
<evidence type="ECO:0000313" key="7">
    <source>
        <dbReference type="Proteomes" id="UP000245590"/>
    </source>
</evidence>
<dbReference type="GO" id="GO:0000976">
    <property type="term" value="F:transcription cis-regulatory region binding"/>
    <property type="evidence" value="ECO:0007669"/>
    <property type="project" value="TreeGrafter"/>
</dbReference>